<name>A0A832VND0_9EURY</name>
<sequence>MYSFVRALKEFRKAYRRTSASLRVLDAVVLFLGIHLVLTLLHVPFILYEFDNGHVVVGDVVIWHALMYTCALSTLITSAGMVLMGTQKEEDVIRMLERRYVKLRDRLSCACDNRQLDNVFMRRLAREVDMALRGVSLSDFFYVERVLKRVGVLLAIVTVFALLPHSLAAIQMAGEHIESIGDSLGIDSGMLSSNEDVETKESTTAGSALEGGSEVLYGQARLAEIKGAALDLTIYSGGGSEVLVRDTNTTEQTMFNITPQYPVDVESYEVYSERLPSEHIDIVRRYFEMLTERG</sequence>
<comment type="caution">
    <text evidence="2">The sequence shown here is derived from an EMBL/GenBank/DDBJ whole genome shotgun (WGS) entry which is preliminary data.</text>
</comment>
<dbReference type="Proteomes" id="UP000600363">
    <property type="component" value="Unassembled WGS sequence"/>
</dbReference>
<evidence type="ECO:0000313" key="2">
    <source>
        <dbReference type="EMBL" id="HIH70201.1"/>
    </source>
</evidence>
<gene>
    <name evidence="2" type="ORF">HA299_06295</name>
</gene>
<dbReference type="Pfam" id="PF24334">
    <property type="entry name" value="DUF7502"/>
    <property type="match status" value="1"/>
</dbReference>
<evidence type="ECO:0000313" key="3">
    <source>
        <dbReference type="Proteomes" id="UP000600363"/>
    </source>
</evidence>
<accession>A0A832VND0</accession>
<feature type="transmembrane region" description="Helical" evidence="1">
    <location>
        <begin position="61"/>
        <end position="85"/>
    </location>
</feature>
<feature type="transmembrane region" description="Helical" evidence="1">
    <location>
        <begin position="20"/>
        <end position="41"/>
    </location>
</feature>
<keyword evidence="1" id="KW-0812">Transmembrane</keyword>
<organism evidence="2 3">
    <name type="scientific">Methermicoccus shengliensis</name>
    <dbReference type="NCBI Taxonomy" id="660064"/>
    <lineage>
        <taxon>Archaea</taxon>
        <taxon>Methanobacteriati</taxon>
        <taxon>Methanobacteriota</taxon>
        <taxon>Stenosarchaea group</taxon>
        <taxon>Methanomicrobia</taxon>
        <taxon>Methanosarcinales</taxon>
        <taxon>Methermicoccaceae</taxon>
        <taxon>Methermicoccus</taxon>
    </lineage>
</organism>
<protein>
    <submittedName>
        <fullName evidence="2">Uncharacterized protein</fullName>
    </submittedName>
</protein>
<dbReference type="EMBL" id="DUIH01000021">
    <property type="protein sequence ID" value="HIH70201.1"/>
    <property type="molecule type" value="Genomic_DNA"/>
</dbReference>
<keyword evidence="1" id="KW-1133">Transmembrane helix</keyword>
<dbReference type="InterPro" id="IPR055925">
    <property type="entry name" value="DUF7502"/>
</dbReference>
<dbReference type="RefSeq" id="WP_042684753.1">
    <property type="nucleotide sequence ID" value="NZ_DUIH01000021.1"/>
</dbReference>
<reference evidence="2" key="1">
    <citation type="journal article" date="2020" name="bioRxiv">
        <title>A rank-normalized archaeal taxonomy based on genome phylogeny resolves widespread incomplete and uneven classifications.</title>
        <authorList>
            <person name="Rinke C."/>
            <person name="Chuvochina M."/>
            <person name="Mussig A.J."/>
            <person name="Chaumeil P.-A."/>
            <person name="Waite D.W."/>
            <person name="Whitman W.B."/>
            <person name="Parks D.H."/>
            <person name="Hugenholtz P."/>
        </authorList>
    </citation>
    <scope>NUCLEOTIDE SEQUENCE</scope>
    <source>
        <strain evidence="2">UBA12518</strain>
    </source>
</reference>
<evidence type="ECO:0000256" key="1">
    <source>
        <dbReference type="SAM" id="Phobius"/>
    </source>
</evidence>
<proteinExistence type="predicted"/>
<keyword evidence="1" id="KW-0472">Membrane</keyword>
<feature type="transmembrane region" description="Helical" evidence="1">
    <location>
        <begin position="150"/>
        <end position="170"/>
    </location>
</feature>
<dbReference type="AlphaFoldDB" id="A0A832VND0"/>